<keyword evidence="2" id="KW-1133">Transmembrane helix</keyword>
<dbReference type="AlphaFoldDB" id="A0A5B7DJV5"/>
<proteinExistence type="predicted"/>
<keyword evidence="4" id="KW-1185">Reference proteome</keyword>
<dbReference type="Proteomes" id="UP000324222">
    <property type="component" value="Unassembled WGS sequence"/>
</dbReference>
<evidence type="ECO:0000313" key="4">
    <source>
        <dbReference type="Proteomes" id="UP000324222"/>
    </source>
</evidence>
<comment type="caution">
    <text evidence="3">The sequence shown here is derived from an EMBL/GenBank/DDBJ whole genome shotgun (WGS) entry which is preliminary data.</text>
</comment>
<name>A0A5B7DJV5_PORTR</name>
<feature type="region of interest" description="Disordered" evidence="1">
    <location>
        <begin position="409"/>
        <end position="468"/>
    </location>
</feature>
<feature type="region of interest" description="Disordered" evidence="1">
    <location>
        <begin position="163"/>
        <end position="185"/>
    </location>
</feature>
<evidence type="ECO:0000256" key="1">
    <source>
        <dbReference type="SAM" id="MobiDB-lite"/>
    </source>
</evidence>
<evidence type="ECO:0000256" key="2">
    <source>
        <dbReference type="SAM" id="Phobius"/>
    </source>
</evidence>
<organism evidence="3 4">
    <name type="scientific">Portunus trituberculatus</name>
    <name type="common">Swimming crab</name>
    <name type="synonym">Neptunus trituberculatus</name>
    <dbReference type="NCBI Taxonomy" id="210409"/>
    <lineage>
        <taxon>Eukaryota</taxon>
        <taxon>Metazoa</taxon>
        <taxon>Ecdysozoa</taxon>
        <taxon>Arthropoda</taxon>
        <taxon>Crustacea</taxon>
        <taxon>Multicrustacea</taxon>
        <taxon>Malacostraca</taxon>
        <taxon>Eumalacostraca</taxon>
        <taxon>Eucarida</taxon>
        <taxon>Decapoda</taxon>
        <taxon>Pleocyemata</taxon>
        <taxon>Brachyura</taxon>
        <taxon>Eubrachyura</taxon>
        <taxon>Portunoidea</taxon>
        <taxon>Portunidae</taxon>
        <taxon>Portuninae</taxon>
        <taxon>Portunus</taxon>
    </lineage>
</organism>
<reference evidence="3 4" key="1">
    <citation type="submission" date="2019-05" db="EMBL/GenBank/DDBJ databases">
        <title>Another draft genome of Portunus trituberculatus and its Hox gene families provides insights of decapod evolution.</title>
        <authorList>
            <person name="Jeong J.-H."/>
            <person name="Song I."/>
            <person name="Kim S."/>
            <person name="Choi T."/>
            <person name="Kim D."/>
            <person name="Ryu S."/>
            <person name="Kim W."/>
        </authorList>
    </citation>
    <scope>NUCLEOTIDE SEQUENCE [LARGE SCALE GENOMIC DNA]</scope>
    <source>
        <tissue evidence="3">Muscle</tissue>
    </source>
</reference>
<keyword evidence="2" id="KW-0472">Membrane</keyword>
<keyword evidence="2" id="KW-0812">Transmembrane</keyword>
<gene>
    <name evidence="3" type="ORF">E2C01_014884</name>
</gene>
<protein>
    <submittedName>
        <fullName evidence="3">Uncharacterized protein</fullName>
    </submittedName>
</protein>
<feature type="transmembrane region" description="Helical" evidence="2">
    <location>
        <begin position="377"/>
        <end position="398"/>
    </location>
</feature>
<dbReference type="OrthoDB" id="10672792at2759"/>
<feature type="region of interest" description="Disordered" evidence="1">
    <location>
        <begin position="68"/>
        <end position="95"/>
    </location>
</feature>
<sequence>MSCGAVIAKKSHRELESLRVSLGDAVFSRQHGVGQNWEESSSAEEPQINYDYFVQPTPDTTRPLPIAGRRTFNPRISDIDSPLADTSIRDSDTTDKNLGARKEEILQYTKTNPSHTQASTELYQEDQVWPNEDPFSVFYDSMFPEMESVIPEEETRKSIPIISPKATQKSTSTTNDPDSTIEASADTTPTTLLGETQLPTTAPVLLSSSSMQSTPSSHIPSLLNTSFDSTRFEKLITRMSLVLEKFDVVSKLGLPDKAFKMNLTDLVSKFDIDDVDYIVDLVEAASNLNLKDLASKMNIGHVNGARLQQVQVSLSHLLEYIMSLESVKHATKELGINETTVNGVLDRVEASARQVVDDGNGGKLLLLPLFDTVSLNVVQSLGFTVLIFFLLLSAYSYISLKPVTIARDGSERPPGSLIPRPSELNPDSNPHWRTALDAAEAVDSPWEHERHHHQEQGQRETVATGRPIPVPDPAALHRLGHHASSHLRTRPQQTNPHRGPLIVPVNFRSDHHIKHFPVSTQQTGHSQPVPPYEPDHYDKHRHFASYEDDDQYEDQDKDRESYKLNRFLRHITSKVGALTGAQVAAWGAGTRGPCCLVSSEPSVTDSLQ</sequence>
<accession>A0A5B7DJV5</accession>
<feature type="region of interest" description="Disordered" evidence="1">
    <location>
        <begin position="515"/>
        <end position="538"/>
    </location>
</feature>
<feature type="compositionally biased region" description="Polar residues" evidence="1">
    <location>
        <begin position="165"/>
        <end position="185"/>
    </location>
</feature>
<feature type="compositionally biased region" description="Basic and acidic residues" evidence="1">
    <location>
        <begin position="445"/>
        <end position="458"/>
    </location>
</feature>
<dbReference type="EMBL" id="VSRR010001027">
    <property type="protein sequence ID" value="MPC21881.1"/>
    <property type="molecule type" value="Genomic_DNA"/>
</dbReference>
<evidence type="ECO:0000313" key="3">
    <source>
        <dbReference type="EMBL" id="MPC21881.1"/>
    </source>
</evidence>